<feature type="domain" description="DNA2/NAM7 helicase helicase" evidence="1">
    <location>
        <begin position="302"/>
        <end position="533"/>
    </location>
</feature>
<dbReference type="Gene3D" id="3.40.50.300">
    <property type="entry name" value="P-loop containing nucleotide triphosphate hydrolases"/>
    <property type="match status" value="3"/>
</dbReference>
<dbReference type="InterPro" id="IPR041677">
    <property type="entry name" value="DNA2/NAM7_AAA_11"/>
</dbReference>
<dbReference type="Pfam" id="PF18741">
    <property type="entry name" value="MTES_1575"/>
    <property type="match status" value="1"/>
</dbReference>
<evidence type="ECO:0000313" key="4">
    <source>
        <dbReference type="EMBL" id="OGZ65334.1"/>
    </source>
</evidence>
<protein>
    <recommendedName>
        <fullName evidence="6">RAP domain-containing protein</fullName>
    </recommendedName>
</protein>
<evidence type="ECO:0000259" key="3">
    <source>
        <dbReference type="Pfam" id="PF18741"/>
    </source>
</evidence>
<dbReference type="InterPro" id="IPR027417">
    <property type="entry name" value="P-loop_NTPase"/>
</dbReference>
<dbReference type="InterPro" id="IPR011335">
    <property type="entry name" value="Restrct_endonuc-II-like"/>
</dbReference>
<dbReference type="GO" id="GO:0004386">
    <property type="term" value="F:helicase activity"/>
    <property type="evidence" value="ECO:0007669"/>
    <property type="project" value="InterPro"/>
</dbReference>
<dbReference type="Gene3D" id="3.40.960.10">
    <property type="entry name" value="VSR Endonuclease"/>
    <property type="match status" value="1"/>
</dbReference>
<dbReference type="Pfam" id="PF13086">
    <property type="entry name" value="AAA_11"/>
    <property type="match status" value="1"/>
</dbReference>
<name>A0A1G2HS12_9BACT</name>
<evidence type="ECO:0000259" key="2">
    <source>
        <dbReference type="Pfam" id="PF13087"/>
    </source>
</evidence>
<dbReference type="InterPro" id="IPR045055">
    <property type="entry name" value="DNA2/NAM7-like"/>
</dbReference>
<evidence type="ECO:0000313" key="5">
    <source>
        <dbReference type="Proteomes" id="UP000178774"/>
    </source>
</evidence>
<proteinExistence type="predicted"/>
<dbReference type="Proteomes" id="UP000178774">
    <property type="component" value="Unassembled WGS sequence"/>
</dbReference>
<comment type="caution">
    <text evidence="4">The sequence shown here is derived from an EMBL/GenBank/DDBJ whole genome shotgun (WGS) entry which is preliminary data.</text>
</comment>
<reference evidence="4 5" key="1">
    <citation type="journal article" date="2016" name="Nat. Commun.">
        <title>Thousands of microbial genomes shed light on interconnected biogeochemical processes in an aquifer system.</title>
        <authorList>
            <person name="Anantharaman K."/>
            <person name="Brown C.T."/>
            <person name="Hug L.A."/>
            <person name="Sharon I."/>
            <person name="Castelle C.J."/>
            <person name="Probst A.J."/>
            <person name="Thomas B.C."/>
            <person name="Singh A."/>
            <person name="Wilkins M.J."/>
            <person name="Karaoz U."/>
            <person name="Brodie E.L."/>
            <person name="Williams K.H."/>
            <person name="Hubbard S.S."/>
            <person name="Banfield J.F."/>
        </authorList>
    </citation>
    <scope>NUCLEOTIDE SEQUENCE [LARGE SCALE GENOMIC DNA]</scope>
</reference>
<dbReference type="SUPFAM" id="SSF52980">
    <property type="entry name" value="Restriction endonuclease-like"/>
    <property type="match status" value="1"/>
</dbReference>
<feature type="domain" description="Restriction endonuclease type II-like" evidence="3">
    <location>
        <begin position="1062"/>
        <end position="1153"/>
    </location>
</feature>
<feature type="domain" description="DNA2/NAM7 helicase-like C-terminal" evidence="2">
    <location>
        <begin position="834"/>
        <end position="1018"/>
    </location>
</feature>
<dbReference type="AlphaFoldDB" id="A0A1G2HS12"/>
<dbReference type="PANTHER" id="PTHR10887">
    <property type="entry name" value="DNA2/NAM7 HELICASE FAMILY"/>
    <property type="match status" value="1"/>
</dbReference>
<evidence type="ECO:0000259" key="1">
    <source>
        <dbReference type="Pfam" id="PF13086"/>
    </source>
</evidence>
<dbReference type="InterPro" id="IPR047187">
    <property type="entry name" value="SF1_C_Upf1"/>
</dbReference>
<sequence length="1170" mass="135550">MDKELSNYIKYCLGYVRITREKTAIAQQKYSVNLPAEYFKLVGLLNGDTDGNLGELINFETFYKYDPKKVPKEEKESYEKEKIFANKIEDIYNKYQNDQFTKQIVLNFGYFEVELPIEENGVLDSEEDEEEVKEVKTKTDRYPLFSLPIKIEKEITKSGVGKYYVYGVDPEIQVNVGVLESILGDDLYFQLLDEMGKYEIGGKFILPITDSDIFKEIWHKIKAQLKYTEANFDEDSFSLTEIRIALSPKANYFLAEDLAKLSKLTEEELSKTALTSWIKNEELNIETETPHEKDLYFPFLYDQSQLATLSIIANKSAIIQGPPGTGKSETISNILCHLAATGNRVLFVSQKAQALKVVKDKLKKLNIKYLFGYLPNPNSAQIGEDDEADGIVPQLASIDTYIEDLRSWKPKNPVIDQVIEKRDEFRQNLNEAVETQRKYYALHQELLSLKEYDIEIADFSCFAKSFSSVEWTEIKNTKFEIERLGRTIKKYERSEERKHFEKLFSSLDFNDTHYAEEIEKIKNDIEKTGYDRHSKIFRRINNTSRSFRLGKVLNKLPREIVDEINKVQESDSTRNEQAKYLGALHNHCSYYESINQLENHEEKLRQKLSVCGVSDEEFDLLDQKIDKSTANNLDNIKRSILRVQEIKAELIGLSKIESANRINSALHTAEKERSQRVAVYIQNIINRSLLDKYEKNITVKRIIGRIQRAFGKSRKAFKTFDKLRNDPDHFNAALDIIPIWIMELDDASRLLPLQASMFDHVILDEASQCNIAYTLPTMFRADRALFVGDKEQMRDSTIMFKSNRIFEELAHRYQIPDERQIKAAGTSVQSLLHIADNLKFKTRMLRYHYRSPAELIGFSNENFYQKNLVPLNSNYLTYKDTNRIIVVHEVKSDWSEEISDNVNIAEARGILELFKELRADEKYKDKSIGILSFFNAQATEIRKVFTEAGLKEENDNYKVSIIEGIQGDEKDIIIYSFVIRNADQKKRYNPLTGEGGDIRADINKGRVNVAFSRARIQVHCFVSMPLPDVPERIWIKRYLEYAKENGEVAFDSLDLKPFDSYFEEDFYQTVKAGLGKGYKIQNQIESCGFKIDFVISDTNTGKRIAIECDGPCHFKDEIDEAYGIHVESDEQRQRVLESAGWRFCRIKYADWIDGAFDRNAVVSTITELLR</sequence>
<accession>A0A1G2HS12</accession>
<organism evidence="4 5">
    <name type="scientific">Candidatus Staskawiczbacteria bacterium RIFCSPHIGHO2_01_FULL_41_41</name>
    <dbReference type="NCBI Taxonomy" id="1802203"/>
    <lineage>
        <taxon>Bacteria</taxon>
        <taxon>Candidatus Staskawicziibacteriota</taxon>
    </lineage>
</organism>
<dbReference type="InterPro" id="IPR049468">
    <property type="entry name" value="Restrct_endonuc-II-like_dom"/>
</dbReference>
<dbReference type="EMBL" id="MHOP01000023">
    <property type="protein sequence ID" value="OGZ65334.1"/>
    <property type="molecule type" value="Genomic_DNA"/>
</dbReference>
<gene>
    <name evidence="4" type="ORF">A2822_02350</name>
</gene>
<dbReference type="InterPro" id="IPR041679">
    <property type="entry name" value="DNA2/NAM7-like_C"/>
</dbReference>
<evidence type="ECO:0008006" key="6">
    <source>
        <dbReference type="Google" id="ProtNLM"/>
    </source>
</evidence>
<dbReference type="CDD" id="cd18808">
    <property type="entry name" value="SF1_C_Upf1"/>
    <property type="match status" value="1"/>
</dbReference>
<dbReference type="SUPFAM" id="SSF52540">
    <property type="entry name" value="P-loop containing nucleoside triphosphate hydrolases"/>
    <property type="match status" value="1"/>
</dbReference>
<dbReference type="Pfam" id="PF13087">
    <property type="entry name" value="AAA_12"/>
    <property type="match status" value="1"/>
</dbReference>
<dbReference type="PANTHER" id="PTHR10887:SF495">
    <property type="entry name" value="HELICASE SENATAXIN ISOFORM X1-RELATED"/>
    <property type="match status" value="1"/>
</dbReference>